<sequence length="345" mass="40280">MSERNFIPHHLGGGGLCWHLPERYIELNPDTVTNRRVAIKLLKKPFDVLELAKRTYRELAILSHLRHENVIHLIDAFSNQKSMDEFEDLYLVMPFMPIDLACVLQTDSLDDEQILLFSYQILRGLKYIHGAKILHRDLKPANIIVNEDLDLRIADFGLARNTENLKDNISYVMTRTYRAPEVLTIDIWSAACIFVEMKTRVPLFNDMVKPQHFKHILQITGKPDEIMMKKISSDHSRSYIEDDDVPEKPNLVEIFPWASDELRDLLSRMLELDPDRRLKAAEALEHPYFQTYHDEKNEEVGTPWEDPLLVKNLSTEIEWKEATWNFLKNFEQETLSQPSTSQGPN</sequence>
<dbReference type="PROSITE" id="PS50011">
    <property type="entry name" value="PROTEIN_KINASE_DOM"/>
    <property type="match status" value="1"/>
</dbReference>
<dbReference type="GO" id="GO:0004674">
    <property type="term" value="F:protein serine/threonine kinase activity"/>
    <property type="evidence" value="ECO:0007669"/>
    <property type="project" value="UniProtKB-KW"/>
</dbReference>
<evidence type="ECO:0000256" key="5">
    <source>
        <dbReference type="ARBA" id="ARBA00022840"/>
    </source>
</evidence>
<dbReference type="InterPro" id="IPR000719">
    <property type="entry name" value="Prot_kinase_dom"/>
</dbReference>
<dbReference type="Gene3D" id="3.30.200.20">
    <property type="entry name" value="Phosphorylase Kinase, domain 1"/>
    <property type="match status" value="1"/>
</dbReference>
<dbReference type="InterPro" id="IPR050117">
    <property type="entry name" value="MAPK"/>
</dbReference>
<protein>
    <submittedName>
        <fullName evidence="9">Protein kinase domain-containing protein</fullName>
    </submittedName>
</protein>
<keyword evidence="1" id="KW-0723">Serine/threonine-protein kinase</keyword>
<dbReference type="GO" id="GO:0005524">
    <property type="term" value="F:ATP binding"/>
    <property type="evidence" value="ECO:0007669"/>
    <property type="project" value="UniProtKB-KW"/>
</dbReference>
<keyword evidence="2" id="KW-0808">Transferase</keyword>
<evidence type="ECO:0000256" key="4">
    <source>
        <dbReference type="ARBA" id="ARBA00022777"/>
    </source>
</evidence>
<dbReference type="PANTHER" id="PTHR24055">
    <property type="entry name" value="MITOGEN-ACTIVATED PROTEIN KINASE"/>
    <property type="match status" value="1"/>
</dbReference>
<feature type="domain" description="Protein kinase" evidence="6">
    <location>
        <begin position="5"/>
        <end position="289"/>
    </location>
</feature>
<keyword evidence="5" id="KW-0067">ATP-binding</keyword>
<dbReference type="FunFam" id="1.10.510.10:FF:000624">
    <property type="entry name" value="Mitogen-activated protein kinase"/>
    <property type="match status" value="1"/>
</dbReference>
<proteinExistence type="predicted"/>
<reference evidence="9" key="1">
    <citation type="submission" date="2017-02" db="UniProtKB">
        <authorList>
            <consortium name="WormBaseParasite"/>
        </authorList>
    </citation>
    <scope>IDENTIFICATION</scope>
</reference>
<dbReference type="EMBL" id="UZAE01013208">
    <property type="protein sequence ID" value="VDO08731.1"/>
    <property type="molecule type" value="Genomic_DNA"/>
</dbReference>
<dbReference type="InterPro" id="IPR011009">
    <property type="entry name" value="Kinase-like_dom_sf"/>
</dbReference>
<evidence type="ECO:0000313" key="7">
    <source>
        <dbReference type="EMBL" id="VDO08731.1"/>
    </source>
</evidence>
<name>A0A0R3TSW9_RODNA</name>
<dbReference type="WBParaSite" id="HNAJ_0001077101-mRNA-1">
    <property type="protein sequence ID" value="HNAJ_0001077101-mRNA-1"/>
    <property type="gene ID" value="HNAJ_0001077101"/>
</dbReference>
<evidence type="ECO:0000313" key="8">
    <source>
        <dbReference type="Proteomes" id="UP000278807"/>
    </source>
</evidence>
<organism evidence="9">
    <name type="scientific">Rodentolepis nana</name>
    <name type="common">Dwarf tapeworm</name>
    <name type="synonym">Hymenolepis nana</name>
    <dbReference type="NCBI Taxonomy" id="102285"/>
    <lineage>
        <taxon>Eukaryota</taxon>
        <taxon>Metazoa</taxon>
        <taxon>Spiralia</taxon>
        <taxon>Lophotrochozoa</taxon>
        <taxon>Platyhelminthes</taxon>
        <taxon>Cestoda</taxon>
        <taxon>Eucestoda</taxon>
        <taxon>Cyclophyllidea</taxon>
        <taxon>Hymenolepididae</taxon>
        <taxon>Rodentolepis</taxon>
    </lineage>
</organism>
<evidence type="ECO:0000259" key="6">
    <source>
        <dbReference type="PROSITE" id="PS50011"/>
    </source>
</evidence>
<evidence type="ECO:0000313" key="9">
    <source>
        <dbReference type="WBParaSite" id="HNAJ_0001077101-mRNA-1"/>
    </source>
</evidence>
<keyword evidence="3" id="KW-0547">Nucleotide-binding</keyword>
<dbReference type="Pfam" id="PF00069">
    <property type="entry name" value="Pkinase"/>
    <property type="match status" value="1"/>
</dbReference>
<evidence type="ECO:0000256" key="3">
    <source>
        <dbReference type="ARBA" id="ARBA00022741"/>
    </source>
</evidence>
<accession>A0A0R3TSW9</accession>
<dbReference type="STRING" id="102285.A0A0R3TSW9"/>
<dbReference type="PROSITE" id="PS00108">
    <property type="entry name" value="PROTEIN_KINASE_ST"/>
    <property type="match status" value="1"/>
</dbReference>
<evidence type="ECO:0000256" key="2">
    <source>
        <dbReference type="ARBA" id="ARBA00022679"/>
    </source>
</evidence>
<evidence type="ECO:0000256" key="1">
    <source>
        <dbReference type="ARBA" id="ARBA00022527"/>
    </source>
</evidence>
<gene>
    <name evidence="7" type="ORF">HNAJ_LOCUS10766</name>
</gene>
<keyword evidence="8" id="KW-1185">Reference proteome</keyword>
<dbReference type="OrthoDB" id="192887at2759"/>
<reference evidence="7 8" key="2">
    <citation type="submission" date="2018-11" db="EMBL/GenBank/DDBJ databases">
        <authorList>
            <consortium name="Pathogen Informatics"/>
        </authorList>
    </citation>
    <scope>NUCLEOTIDE SEQUENCE [LARGE SCALE GENOMIC DNA]</scope>
</reference>
<dbReference type="AlphaFoldDB" id="A0A0R3TSW9"/>
<dbReference type="SUPFAM" id="SSF56112">
    <property type="entry name" value="Protein kinase-like (PK-like)"/>
    <property type="match status" value="1"/>
</dbReference>
<dbReference type="Gene3D" id="1.10.510.10">
    <property type="entry name" value="Transferase(Phosphotransferase) domain 1"/>
    <property type="match status" value="1"/>
</dbReference>
<dbReference type="Proteomes" id="UP000278807">
    <property type="component" value="Unassembled WGS sequence"/>
</dbReference>
<keyword evidence="4" id="KW-0418">Kinase</keyword>
<dbReference type="SMART" id="SM00220">
    <property type="entry name" value="S_TKc"/>
    <property type="match status" value="1"/>
</dbReference>
<dbReference type="InterPro" id="IPR008271">
    <property type="entry name" value="Ser/Thr_kinase_AS"/>
</dbReference>